<comment type="caution">
    <text evidence="1">The sequence shown here is derived from an EMBL/GenBank/DDBJ whole genome shotgun (WGS) entry which is preliminary data.</text>
</comment>
<keyword evidence="2" id="KW-1185">Reference proteome</keyword>
<dbReference type="AlphaFoldDB" id="A0A5B7H6I1"/>
<gene>
    <name evidence="1" type="ORF">E2C01_060792</name>
</gene>
<dbReference type="Proteomes" id="UP000324222">
    <property type="component" value="Unassembled WGS sequence"/>
</dbReference>
<accession>A0A5B7H6I1</accession>
<evidence type="ECO:0000313" key="1">
    <source>
        <dbReference type="EMBL" id="MPC66642.1"/>
    </source>
</evidence>
<proteinExistence type="predicted"/>
<sequence length="84" mass="9176">MQYNTECLLNQVYGGRGLNSPRLATRSLLVSRKVILWTLPVFLCPRGVKGDQGSLGKQDSPAVTSRPLRYIKASAAKCRSVGPE</sequence>
<reference evidence="1 2" key="1">
    <citation type="submission" date="2019-05" db="EMBL/GenBank/DDBJ databases">
        <title>Another draft genome of Portunus trituberculatus and its Hox gene families provides insights of decapod evolution.</title>
        <authorList>
            <person name="Jeong J.-H."/>
            <person name="Song I."/>
            <person name="Kim S."/>
            <person name="Choi T."/>
            <person name="Kim D."/>
            <person name="Ryu S."/>
            <person name="Kim W."/>
        </authorList>
    </citation>
    <scope>NUCLEOTIDE SEQUENCE [LARGE SCALE GENOMIC DNA]</scope>
    <source>
        <tissue evidence="1">Muscle</tissue>
    </source>
</reference>
<evidence type="ECO:0000313" key="2">
    <source>
        <dbReference type="Proteomes" id="UP000324222"/>
    </source>
</evidence>
<protein>
    <submittedName>
        <fullName evidence="1">Uncharacterized protein</fullName>
    </submittedName>
</protein>
<dbReference type="EMBL" id="VSRR010025053">
    <property type="protein sequence ID" value="MPC66642.1"/>
    <property type="molecule type" value="Genomic_DNA"/>
</dbReference>
<organism evidence="1 2">
    <name type="scientific">Portunus trituberculatus</name>
    <name type="common">Swimming crab</name>
    <name type="synonym">Neptunus trituberculatus</name>
    <dbReference type="NCBI Taxonomy" id="210409"/>
    <lineage>
        <taxon>Eukaryota</taxon>
        <taxon>Metazoa</taxon>
        <taxon>Ecdysozoa</taxon>
        <taxon>Arthropoda</taxon>
        <taxon>Crustacea</taxon>
        <taxon>Multicrustacea</taxon>
        <taxon>Malacostraca</taxon>
        <taxon>Eumalacostraca</taxon>
        <taxon>Eucarida</taxon>
        <taxon>Decapoda</taxon>
        <taxon>Pleocyemata</taxon>
        <taxon>Brachyura</taxon>
        <taxon>Eubrachyura</taxon>
        <taxon>Portunoidea</taxon>
        <taxon>Portunidae</taxon>
        <taxon>Portuninae</taxon>
        <taxon>Portunus</taxon>
    </lineage>
</organism>
<name>A0A5B7H6I1_PORTR</name>